<evidence type="ECO:0000313" key="2">
    <source>
        <dbReference type="Proteomes" id="UP000195667"/>
    </source>
</evidence>
<dbReference type="EMBL" id="FUKI01000131">
    <property type="protein sequence ID" value="SJM94399.1"/>
    <property type="molecule type" value="Genomic_DNA"/>
</dbReference>
<gene>
    <name evidence="1" type="ORF">CRENPOLYSF1_540010</name>
</gene>
<protein>
    <submittedName>
        <fullName evidence="1">Uncharacterized protein</fullName>
    </submittedName>
</protein>
<accession>A0A1R4HDW0</accession>
<reference evidence="2" key="1">
    <citation type="submission" date="2017-02" db="EMBL/GenBank/DDBJ databases">
        <authorList>
            <person name="Daims H."/>
        </authorList>
    </citation>
    <scope>NUCLEOTIDE SEQUENCE [LARGE SCALE GENOMIC DNA]</scope>
</reference>
<keyword evidence="2" id="KW-1185">Reference proteome</keyword>
<dbReference type="Proteomes" id="UP000195667">
    <property type="component" value="Unassembled WGS sequence"/>
</dbReference>
<dbReference type="AlphaFoldDB" id="A0A1R4HDW0"/>
<sequence>MISAIISTLLIRHVLENILEIGLVRV</sequence>
<evidence type="ECO:0000313" key="1">
    <source>
        <dbReference type="EMBL" id="SJM94399.1"/>
    </source>
</evidence>
<proteinExistence type="predicted"/>
<organism evidence="1 2">
    <name type="scientific">Crenothrix polyspora</name>
    <dbReference type="NCBI Taxonomy" id="360316"/>
    <lineage>
        <taxon>Bacteria</taxon>
        <taxon>Pseudomonadati</taxon>
        <taxon>Pseudomonadota</taxon>
        <taxon>Gammaproteobacteria</taxon>
        <taxon>Methylococcales</taxon>
        <taxon>Crenotrichaceae</taxon>
        <taxon>Crenothrix</taxon>
    </lineage>
</organism>
<name>A0A1R4HDW0_9GAMM</name>